<feature type="domain" description="Yeast cell wall synthesis Kre9/Knh1-like N-terminal" evidence="4">
    <location>
        <begin position="24"/>
        <end position="118"/>
    </location>
</feature>
<feature type="signal peptide" evidence="3">
    <location>
        <begin position="1"/>
        <end position="18"/>
    </location>
</feature>
<evidence type="ECO:0000313" key="6">
    <source>
        <dbReference type="Proteomes" id="UP000054097"/>
    </source>
</evidence>
<dbReference type="Proteomes" id="UP000054097">
    <property type="component" value="Unassembled WGS sequence"/>
</dbReference>
<evidence type="ECO:0000256" key="1">
    <source>
        <dbReference type="ARBA" id="ARBA00022729"/>
    </source>
</evidence>
<evidence type="ECO:0000259" key="4">
    <source>
        <dbReference type="Pfam" id="PF10342"/>
    </source>
</evidence>
<gene>
    <name evidence="5" type="ORF">M408DRAFT_90716</name>
</gene>
<dbReference type="HOGENOM" id="CLU_078127_0_0_1"/>
<evidence type="ECO:0000256" key="2">
    <source>
        <dbReference type="SAM" id="MobiDB-lite"/>
    </source>
</evidence>
<feature type="chain" id="PRO_5002175766" description="Yeast cell wall synthesis Kre9/Knh1-like N-terminal domain-containing protein" evidence="3">
    <location>
        <begin position="19"/>
        <end position="230"/>
    </location>
</feature>
<evidence type="ECO:0000256" key="3">
    <source>
        <dbReference type="SAM" id="SignalP"/>
    </source>
</evidence>
<feature type="compositionally biased region" description="Low complexity" evidence="2">
    <location>
        <begin position="160"/>
        <end position="206"/>
    </location>
</feature>
<dbReference type="InterPro" id="IPR018466">
    <property type="entry name" value="Kre9/Knh1-like_N"/>
</dbReference>
<dbReference type="AlphaFoldDB" id="A0A0C3BPX2"/>
<dbReference type="PANTHER" id="PTHR40633">
    <property type="entry name" value="MATRIX PROTEIN, PUTATIVE (AFU_ORTHOLOGUE AFUA_8G05410)-RELATED"/>
    <property type="match status" value="1"/>
</dbReference>
<keyword evidence="6" id="KW-1185">Reference proteome</keyword>
<name>A0A0C3BPX2_SERVB</name>
<dbReference type="OrthoDB" id="2432613at2759"/>
<protein>
    <recommendedName>
        <fullName evidence="4">Yeast cell wall synthesis Kre9/Knh1-like N-terminal domain-containing protein</fullName>
    </recommendedName>
</protein>
<dbReference type="Pfam" id="PF10342">
    <property type="entry name" value="Kre9_KNH"/>
    <property type="match status" value="1"/>
</dbReference>
<proteinExistence type="predicted"/>
<accession>A0A0C3BPX2</accession>
<dbReference type="InterPro" id="IPR052982">
    <property type="entry name" value="SRP1/TIP1-like"/>
</dbReference>
<keyword evidence="1 3" id="KW-0732">Signal</keyword>
<dbReference type="EMBL" id="KN824277">
    <property type="protein sequence ID" value="KIM34109.1"/>
    <property type="molecule type" value="Genomic_DNA"/>
</dbReference>
<sequence>MLASAAFILAALAYAVAADPVPLEPSSTSVFNEGSNCTILWTPDTTGTWTTMYIELMTGDNFNQVHLKTVATVDGTDTANPRFSYPCLDVTPNSPIYFYKFTSPGSTTGPLFTTRFTIADSTGTSTPATETQNATDGTVVRWGTGALTDPTQGDAPPPTSGGTSTGNTTASGSASSGTVRPTGSSSSTLISSGTGTSTASTSSRTNGASKVAAGSIAVGAVGALAAALFL</sequence>
<reference evidence="5 6" key="1">
    <citation type="submission" date="2014-04" db="EMBL/GenBank/DDBJ databases">
        <authorList>
            <consortium name="DOE Joint Genome Institute"/>
            <person name="Kuo A."/>
            <person name="Zuccaro A."/>
            <person name="Kohler A."/>
            <person name="Nagy L.G."/>
            <person name="Floudas D."/>
            <person name="Copeland A."/>
            <person name="Barry K.W."/>
            <person name="Cichocki N."/>
            <person name="Veneault-Fourrey C."/>
            <person name="LaButti K."/>
            <person name="Lindquist E.A."/>
            <person name="Lipzen A."/>
            <person name="Lundell T."/>
            <person name="Morin E."/>
            <person name="Murat C."/>
            <person name="Sun H."/>
            <person name="Tunlid A."/>
            <person name="Henrissat B."/>
            <person name="Grigoriev I.V."/>
            <person name="Hibbett D.S."/>
            <person name="Martin F."/>
            <person name="Nordberg H.P."/>
            <person name="Cantor M.N."/>
            <person name="Hua S.X."/>
        </authorList>
    </citation>
    <scope>NUCLEOTIDE SEQUENCE [LARGE SCALE GENOMIC DNA]</scope>
    <source>
        <strain evidence="5 6">MAFF 305830</strain>
    </source>
</reference>
<dbReference type="PANTHER" id="PTHR40633:SF1">
    <property type="entry name" value="GPI ANCHORED SERINE-THREONINE RICH PROTEIN (AFU_ORTHOLOGUE AFUA_1G03630)"/>
    <property type="match status" value="1"/>
</dbReference>
<feature type="region of interest" description="Disordered" evidence="2">
    <location>
        <begin position="122"/>
        <end position="206"/>
    </location>
</feature>
<dbReference type="STRING" id="933852.A0A0C3BPX2"/>
<feature type="compositionally biased region" description="Polar residues" evidence="2">
    <location>
        <begin position="122"/>
        <end position="136"/>
    </location>
</feature>
<organism evidence="5 6">
    <name type="scientific">Serendipita vermifera MAFF 305830</name>
    <dbReference type="NCBI Taxonomy" id="933852"/>
    <lineage>
        <taxon>Eukaryota</taxon>
        <taxon>Fungi</taxon>
        <taxon>Dikarya</taxon>
        <taxon>Basidiomycota</taxon>
        <taxon>Agaricomycotina</taxon>
        <taxon>Agaricomycetes</taxon>
        <taxon>Sebacinales</taxon>
        <taxon>Serendipitaceae</taxon>
        <taxon>Serendipita</taxon>
    </lineage>
</organism>
<reference evidence="6" key="2">
    <citation type="submission" date="2015-01" db="EMBL/GenBank/DDBJ databases">
        <title>Evolutionary Origins and Diversification of the Mycorrhizal Mutualists.</title>
        <authorList>
            <consortium name="DOE Joint Genome Institute"/>
            <consortium name="Mycorrhizal Genomics Consortium"/>
            <person name="Kohler A."/>
            <person name="Kuo A."/>
            <person name="Nagy L.G."/>
            <person name="Floudas D."/>
            <person name="Copeland A."/>
            <person name="Barry K.W."/>
            <person name="Cichocki N."/>
            <person name="Veneault-Fourrey C."/>
            <person name="LaButti K."/>
            <person name="Lindquist E.A."/>
            <person name="Lipzen A."/>
            <person name="Lundell T."/>
            <person name="Morin E."/>
            <person name="Murat C."/>
            <person name="Riley R."/>
            <person name="Ohm R."/>
            <person name="Sun H."/>
            <person name="Tunlid A."/>
            <person name="Henrissat B."/>
            <person name="Grigoriev I.V."/>
            <person name="Hibbett D.S."/>
            <person name="Martin F."/>
        </authorList>
    </citation>
    <scope>NUCLEOTIDE SEQUENCE [LARGE SCALE GENOMIC DNA]</scope>
    <source>
        <strain evidence="6">MAFF 305830</strain>
    </source>
</reference>
<evidence type="ECO:0000313" key="5">
    <source>
        <dbReference type="EMBL" id="KIM34109.1"/>
    </source>
</evidence>